<protein>
    <recommendedName>
        <fullName evidence="3">CRISPR-associated protein Csx10</fullName>
    </recommendedName>
</protein>
<dbReference type="RefSeq" id="WP_037312343.1">
    <property type="nucleotide sequence ID" value="NZ_FOWS01000001.1"/>
</dbReference>
<dbReference type="OrthoDB" id="3666789at2"/>
<name>A0A837D657_9PSEU</name>
<evidence type="ECO:0000313" key="1">
    <source>
        <dbReference type="EMBL" id="KHF43299.1"/>
    </source>
</evidence>
<dbReference type="Pfam" id="PF09700">
    <property type="entry name" value="Cas_Cmr3"/>
    <property type="match status" value="1"/>
</dbReference>
<accession>A0A837D657</accession>
<evidence type="ECO:0008006" key="3">
    <source>
        <dbReference type="Google" id="ProtNLM"/>
    </source>
</evidence>
<reference evidence="1 2" key="1">
    <citation type="submission" date="2014-10" db="EMBL/GenBank/DDBJ databases">
        <title>Genome sequence of Micropolyspora internatus JCM3315.</title>
        <authorList>
            <person name="Shin S.-K."/>
            <person name="Yi H."/>
        </authorList>
    </citation>
    <scope>NUCLEOTIDE SEQUENCE [LARGE SCALE GENOMIC DNA]</scope>
    <source>
        <strain evidence="1 2">JCM 3315</strain>
    </source>
</reference>
<gene>
    <name evidence="1" type="ORF">MINT15_35010</name>
</gene>
<sequence>MSEYVRITVTLTQPVAVGRNVRADSRQDTHNHVPGSVLRGALAAAWIHRRGQEVTRSSEFLETFEGTGSFGPLHSADSLPVPLSVKRHKYEASQRCRSEWDAAYGQHATTCEECGDPLVFSKGQPRGRVPLESRTTTALTPEGVVRDGHLFTQSMLKEETRLSGWLHGPATHALCCAGEPIRTLSLGSRRSLRGSVTVDVDTTAEPDLIECVGEDIILRLAAPAVFCDDFGFPTDRPDLRELSDVLGVEALEVTGAWTRWDEVGGWHAASGLPKPVERAVAAGSTYRIRCAKAPGPESLRTLATRGIGLRRREGFGALYVAPRPEAHT</sequence>
<dbReference type="InterPro" id="IPR019117">
    <property type="entry name" value="CRISPR-assoc_protein_Cmr3"/>
</dbReference>
<dbReference type="Gene3D" id="2.60.40.4350">
    <property type="match status" value="1"/>
</dbReference>
<dbReference type="AlphaFoldDB" id="A0A837D657"/>
<dbReference type="Proteomes" id="UP000030848">
    <property type="component" value="Unassembled WGS sequence"/>
</dbReference>
<organism evidence="1 2">
    <name type="scientific">Saccharomonospora viridis</name>
    <dbReference type="NCBI Taxonomy" id="1852"/>
    <lineage>
        <taxon>Bacteria</taxon>
        <taxon>Bacillati</taxon>
        <taxon>Actinomycetota</taxon>
        <taxon>Actinomycetes</taxon>
        <taxon>Pseudonocardiales</taxon>
        <taxon>Pseudonocardiaceae</taxon>
        <taxon>Saccharomonospora</taxon>
    </lineage>
</organism>
<dbReference type="EMBL" id="JRZE01000006">
    <property type="protein sequence ID" value="KHF43299.1"/>
    <property type="molecule type" value="Genomic_DNA"/>
</dbReference>
<comment type="caution">
    <text evidence="1">The sequence shown here is derived from an EMBL/GenBank/DDBJ whole genome shotgun (WGS) entry which is preliminary data.</text>
</comment>
<proteinExistence type="predicted"/>
<evidence type="ECO:0000313" key="2">
    <source>
        <dbReference type="Proteomes" id="UP000030848"/>
    </source>
</evidence>